<protein>
    <submittedName>
        <fullName evidence="2">Secreted protein</fullName>
    </submittedName>
</protein>
<reference evidence="2" key="1">
    <citation type="submission" date="2016-11" db="UniProtKB">
        <authorList>
            <consortium name="WormBaseParasite"/>
        </authorList>
    </citation>
    <scope>IDENTIFICATION</scope>
</reference>
<dbReference type="AlphaFoldDB" id="A0A1I7XXH6"/>
<name>A0A1I7XXH6_9BILA</name>
<evidence type="ECO:0000313" key="2">
    <source>
        <dbReference type="WBParaSite" id="L893_g10602.t1"/>
    </source>
</evidence>
<organism evidence="1 2">
    <name type="scientific">Steinernema glaseri</name>
    <dbReference type="NCBI Taxonomy" id="37863"/>
    <lineage>
        <taxon>Eukaryota</taxon>
        <taxon>Metazoa</taxon>
        <taxon>Ecdysozoa</taxon>
        <taxon>Nematoda</taxon>
        <taxon>Chromadorea</taxon>
        <taxon>Rhabditida</taxon>
        <taxon>Tylenchina</taxon>
        <taxon>Panagrolaimomorpha</taxon>
        <taxon>Strongyloidoidea</taxon>
        <taxon>Steinernematidae</taxon>
        <taxon>Steinernema</taxon>
    </lineage>
</organism>
<dbReference type="WBParaSite" id="L893_g10602.t1">
    <property type="protein sequence ID" value="L893_g10602.t1"/>
    <property type="gene ID" value="L893_g10602"/>
</dbReference>
<sequence>MLTGVIEQRLLGLPALLLAIHRHRHDLPGVALRVRVLVVDLLRLGALSSVVLGRVDLALLVLGSELFSLAIHLKNGKR</sequence>
<keyword evidence="1" id="KW-1185">Reference proteome</keyword>
<dbReference type="Proteomes" id="UP000095287">
    <property type="component" value="Unplaced"/>
</dbReference>
<proteinExistence type="predicted"/>
<accession>A0A1I7XXH6</accession>
<evidence type="ECO:0000313" key="1">
    <source>
        <dbReference type="Proteomes" id="UP000095287"/>
    </source>
</evidence>